<keyword evidence="3" id="KW-1185">Reference proteome</keyword>
<dbReference type="EMBL" id="JAGKSP010000003">
    <property type="protein sequence ID" value="MBP3963435.1"/>
    <property type="molecule type" value="Genomic_DNA"/>
</dbReference>
<feature type="domain" description="Peptidase C51" evidence="1">
    <location>
        <begin position="220"/>
        <end position="314"/>
    </location>
</feature>
<dbReference type="Gene3D" id="1.10.3210.10">
    <property type="entry name" value="Hypothetical protein af1432"/>
    <property type="match status" value="1"/>
</dbReference>
<organism evidence="2 3">
    <name type="scientific">Paenibacillus lignilyticus</name>
    <dbReference type="NCBI Taxonomy" id="1172615"/>
    <lineage>
        <taxon>Bacteria</taxon>
        <taxon>Bacillati</taxon>
        <taxon>Bacillota</taxon>
        <taxon>Bacilli</taxon>
        <taxon>Bacillales</taxon>
        <taxon>Paenibacillaceae</taxon>
        <taxon>Paenibacillus</taxon>
    </lineage>
</organism>
<evidence type="ECO:0000259" key="1">
    <source>
        <dbReference type="Pfam" id="PF05257"/>
    </source>
</evidence>
<proteinExistence type="predicted"/>
<evidence type="ECO:0000313" key="3">
    <source>
        <dbReference type="Proteomes" id="UP000673394"/>
    </source>
</evidence>
<evidence type="ECO:0000313" key="2">
    <source>
        <dbReference type="EMBL" id="MBP3963435.1"/>
    </source>
</evidence>
<name>A0ABS5CC88_9BACL</name>
<accession>A0ABS5CC88</accession>
<dbReference type="Proteomes" id="UP000673394">
    <property type="component" value="Unassembled WGS sequence"/>
</dbReference>
<sequence>MQPARHESIRIMLHTMLKSVDSAALREEACTYLYGVSTFASVLALKRGYDRELASIAGLLHHYYYYKTGIADFPGVNSAEAVRPLIRDMGSFSPEELHTILHAICLHSDQEHVHGPYDEIVKDAVVLQRYFQHSARLVSGEDMPRLQRVLNELTLPSGQPAIEIKPDVQAVGGNPDKRALLADIAEQLASQDIIGVPGNRSYREICQYWPDADIYSVLKGSWCAAFVYHCCRIAGILLPIRYPNSACRFAGVGAWLEWSQLPENEFFYRDGQDGFTPQRGDIVIYEKLLSEHAHDHIGVVLACDAGEILVAEGNRDNQDYSCVFRRDRAACILGYVRIDNRYVYHFAGEYDPLGLQKKKINPFSG</sequence>
<dbReference type="SUPFAM" id="SSF109604">
    <property type="entry name" value="HD-domain/PDEase-like"/>
    <property type="match status" value="1"/>
</dbReference>
<dbReference type="Pfam" id="PF05257">
    <property type="entry name" value="CHAP"/>
    <property type="match status" value="1"/>
</dbReference>
<dbReference type="Gene3D" id="3.90.1720.10">
    <property type="entry name" value="endopeptidase domain like (from Nostoc punctiforme)"/>
    <property type="match status" value="1"/>
</dbReference>
<dbReference type="InterPro" id="IPR007921">
    <property type="entry name" value="CHAP_dom"/>
</dbReference>
<protein>
    <submittedName>
        <fullName evidence="2">CHAP domain-containing protein</fullName>
    </submittedName>
</protein>
<dbReference type="InterPro" id="IPR038765">
    <property type="entry name" value="Papain-like_cys_pep_sf"/>
</dbReference>
<comment type="caution">
    <text evidence="2">The sequence shown here is derived from an EMBL/GenBank/DDBJ whole genome shotgun (WGS) entry which is preliminary data.</text>
</comment>
<reference evidence="2 3" key="1">
    <citation type="submission" date="2021-04" db="EMBL/GenBank/DDBJ databases">
        <title>Paenibacillus sp. DLE-14 whole genome sequence.</title>
        <authorList>
            <person name="Ham Y.J."/>
        </authorList>
    </citation>
    <scope>NUCLEOTIDE SEQUENCE [LARGE SCALE GENOMIC DNA]</scope>
    <source>
        <strain evidence="2 3">DLE-14</strain>
    </source>
</reference>
<dbReference type="SUPFAM" id="SSF54001">
    <property type="entry name" value="Cysteine proteinases"/>
    <property type="match status" value="1"/>
</dbReference>
<gene>
    <name evidence="2" type="ORF">I8J30_12030</name>
</gene>